<evidence type="ECO:0000256" key="3">
    <source>
        <dbReference type="ARBA" id="ARBA00022723"/>
    </source>
</evidence>
<reference evidence="11 12" key="1">
    <citation type="submission" date="2017-09" db="EMBL/GenBank/DDBJ databases">
        <title>Depth-based differentiation of microbial function through sediment-hosted aquifers and enrichment of novel symbionts in the deep terrestrial subsurface.</title>
        <authorList>
            <person name="Probst A.J."/>
            <person name="Ladd B."/>
            <person name="Jarett J.K."/>
            <person name="Geller-Mcgrath D.E."/>
            <person name="Sieber C.M."/>
            <person name="Emerson J.B."/>
            <person name="Anantharaman K."/>
            <person name="Thomas B.C."/>
            <person name="Malmstrom R."/>
            <person name="Stieglmeier M."/>
            <person name="Klingl A."/>
            <person name="Woyke T."/>
            <person name="Ryan C.M."/>
            <person name="Banfield J.F."/>
        </authorList>
    </citation>
    <scope>NUCLEOTIDE SEQUENCE [LARGE SCALE GENOMIC DNA]</scope>
    <source>
        <strain evidence="11">CG23_combo_of_CG06-09_8_20_14_all_49_15</strain>
    </source>
</reference>
<dbReference type="InterPro" id="IPR036291">
    <property type="entry name" value="NAD(P)-bd_dom_sf"/>
</dbReference>
<dbReference type="SMART" id="SM00919">
    <property type="entry name" value="Malic_M"/>
    <property type="match status" value="1"/>
</dbReference>
<dbReference type="SUPFAM" id="SSF53223">
    <property type="entry name" value="Aminoacid dehydrogenase-like, N-terminal domain"/>
    <property type="match status" value="1"/>
</dbReference>
<feature type="binding site" evidence="7">
    <location>
        <position position="159"/>
    </location>
    <ligand>
        <name>a divalent metal cation</name>
        <dbReference type="ChEBI" id="CHEBI:60240"/>
    </ligand>
</feature>
<dbReference type="InterPro" id="IPR012301">
    <property type="entry name" value="Malic_N_dom"/>
</dbReference>
<evidence type="ECO:0000313" key="12">
    <source>
        <dbReference type="Proteomes" id="UP000230729"/>
    </source>
</evidence>
<dbReference type="InterPro" id="IPR037062">
    <property type="entry name" value="Malic_N_dom_sf"/>
</dbReference>
<dbReference type="InterPro" id="IPR046346">
    <property type="entry name" value="Aminoacid_DH-like_N_sf"/>
</dbReference>
<evidence type="ECO:0000256" key="4">
    <source>
        <dbReference type="ARBA" id="ARBA00023002"/>
    </source>
</evidence>
<evidence type="ECO:0000256" key="7">
    <source>
        <dbReference type="PIRSR" id="PIRSR000106-3"/>
    </source>
</evidence>
<dbReference type="PANTHER" id="PTHR43237:SF4">
    <property type="entry name" value="NADP-DEPENDENT MALIC ENZYME"/>
    <property type="match status" value="1"/>
</dbReference>
<feature type="active site" description="Proton acceptor" evidence="5">
    <location>
        <position position="91"/>
    </location>
</feature>
<dbReference type="SUPFAM" id="SSF51735">
    <property type="entry name" value="NAD(P)-binding Rossmann-fold domains"/>
    <property type="match status" value="1"/>
</dbReference>
<evidence type="ECO:0000256" key="5">
    <source>
        <dbReference type="PIRSR" id="PIRSR000106-1"/>
    </source>
</evidence>
<dbReference type="GO" id="GO:0004470">
    <property type="term" value="F:malic enzyme activity"/>
    <property type="evidence" value="ECO:0007669"/>
    <property type="project" value="InterPro"/>
</dbReference>
<feature type="binding site" evidence="7">
    <location>
        <position position="133"/>
    </location>
    <ligand>
        <name>a divalent metal cation</name>
        <dbReference type="ChEBI" id="CHEBI:60240"/>
    </ligand>
</feature>
<comment type="similarity">
    <text evidence="2 8">Belongs to the malic enzymes family.</text>
</comment>
<dbReference type="Gene3D" id="3.40.50.720">
    <property type="entry name" value="NAD(P)-binding Rossmann-like Domain"/>
    <property type="match status" value="1"/>
</dbReference>
<evidence type="ECO:0000256" key="1">
    <source>
        <dbReference type="ARBA" id="ARBA00001936"/>
    </source>
</evidence>
<feature type="binding site" evidence="6">
    <location>
        <position position="315"/>
    </location>
    <ligand>
        <name>(S)-malate</name>
        <dbReference type="ChEBI" id="CHEBI:15589"/>
    </ligand>
</feature>
<proteinExistence type="inferred from homology"/>
<feature type="domain" description="Malic enzyme NAD-binding" evidence="9">
    <location>
        <begin position="160"/>
        <end position="375"/>
    </location>
</feature>
<feature type="binding site" evidence="6">
    <location>
        <position position="285"/>
    </location>
    <ligand>
        <name>(S)-malate</name>
        <dbReference type="ChEBI" id="CHEBI:15589"/>
    </ligand>
</feature>
<dbReference type="EMBL" id="PCSD01000002">
    <property type="protein sequence ID" value="PIP34215.1"/>
    <property type="molecule type" value="Genomic_DNA"/>
</dbReference>
<evidence type="ECO:0000259" key="10">
    <source>
        <dbReference type="SMART" id="SM01274"/>
    </source>
</evidence>
<dbReference type="InterPro" id="IPR015884">
    <property type="entry name" value="Malic_enzyme_CS"/>
</dbReference>
<evidence type="ECO:0000256" key="6">
    <source>
        <dbReference type="PIRSR" id="PIRSR000106-2"/>
    </source>
</evidence>
<dbReference type="GO" id="GO:0051287">
    <property type="term" value="F:NAD binding"/>
    <property type="evidence" value="ECO:0007669"/>
    <property type="project" value="InterPro"/>
</dbReference>
<dbReference type="PROSITE" id="PS00331">
    <property type="entry name" value="MALIC_ENZYMES"/>
    <property type="match status" value="1"/>
</dbReference>
<dbReference type="InterPro" id="IPR051674">
    <property type="entry name" value="Malate_Decarboxylase"/>
</dbReference>
<dbReference type="Proteomes" id="UP000230729">
    <property type="component" value="Unassembled WGS sequence"/>
</dbReference>
<dbReference type="PIRSF" id="PIRSF000106">
    <property type="entry name" value="ME"/>
    <property type="match status" value="1"/>
</dbReference>
<dbReference type="PANTHER" id="PTHR43237">
    <property type="entry name" value="NADP-DEPENDENT MALIC ENZYME"/>
    <property type="match status" value="1"/>
</dbReference>
<accession>A0A2G9ZM08</accession>
<keyword evidence="3 7" id="KW-0479">Metal-binding</keyword>
<comment type="cofactor">
    <cofactor evidence="7">
        <name>Mg(2+)</name>
        <dbReference type="ChEBI" id="CHEBI:18420"/>
    </cofactor>
    <cofactor evidence="7">
        <name>Mn(2+)</name>
        <dbReference type="ChEBI" id="CHEBI:29035"/>
    </cofactor>
    <text evidence="7">Divalent metal cations. Prefers magnesium or manganese.</text>
</comment>
<organism evidence="11 12">
    <name type="scientific">Candidatus Falkowbacteria bacterium CG23_combo_of_CG06-09_8_20_14_all_49_15</name>
    <dbReference type="NCBI Taxonomy" id="1974572"/>
    <lineage>
        <taxon>Bacteria</taxon>
        <taxon>Candidatus Falkowiibacteriota</taxon>
    </lineage>
</organism>
<dbReference type="Gene3D" id="3.40.50.10380">
    <property type="entry name" value="Malic enzyme, N-terminal domain"/>
    <property type="match status" value="1"/>
</dbReference>
<keyword evidence="4" id="KW-0560">Oxidoreductase</keyword>
<protein>
    <submittedName>
        <fullName evidence="11">NAD-dependent malic enzyme</fullName>
    </submittedName>
</protein>
<evidence type="ECO:0000256" key="8">
    <source>
        <dbReference type="RuleBase" id="RU003427"/>
    </source>
</evidence>
<comment type="cofactor">
    <cofactor evidence="1">
        <name>Mn(2+)</name>
        <dbReference type="ChEBI" id="CHEBI:29035"/>
    </cofactor>
</comment>
<dbReference type="GO" id="GO:0016616">
    <property type="term" value="F:oxidoreductase activity, acting on the CH-OH group of donors, NAD or NADP as acceptor"/>
    <property type="evidence" value="ECO:0007669"/>
    <property type="project" value="InterPro"/>
</dbReference>
<dbReference type="GO" id="GO:0046872">
    <property type="term" value="F:metal ion binding"/>
    <property type="evidence" value="ECO:0007669"/>
    <property type="project" value="UniProtKB-KW"/>
</dbReference>
<sequence>MDNNQASINLHRRRRGKIAIQPKVRLKTRQDLSLAYSPGVGAVSLAIAKNPEESWQLTNRANQIAIVSDGTAILGLGDIGPEAGMPVMEGKAVIFKEFAGIDAFPLCIKAKEVDEIVLFCRQLEPSFAGINLEDISAPRCFAILERLEKELNIPVFHDDQDGTAIVVLAALINAGRVLKKPIKKAKIVINGAGAAGLAIARLLLAYGVSDISLADTRGAIYHGRPDLNPYKKALAEKTNQQGQKGELAALLVKADVFIGVSQAGALQPDMIKKMNPKPIIFAMANPVPEIMPAEAHQAGAGLVGTGRSDFPNQINNALVFPGLFRGLLDKRIKIVSLKMKLAAALAIAKSVKPTLSNILPNITNKNIVKIIANAIKRA</sequence>
<gene>
    <name evidence="11" type="ORF">COX22_00135</name>
</gene>
<dbReference type="SMART" id="SM01274">
    <property type="entry name" value="malic"/>
    <property type="match status" value="1"/>
</dbReference>
<feature type="active site" description="Proton donor" evidence="5">
    <location>
        <position position="36"/>
    </location>
</feature>
<evidence type="ECO:0000313" key="11">
    <source>
        <dbReference type="EMBL" id="PIP34215.1"/>
    </source>
</evidence>
<evidence type="ECO:0000259" key="9">
    <source>
        <dbReference type="SMART" id="SM00919"/>
    </source>
</evidence>
<dbReference type="Pfam" id="PF00390">
    <property type="entry name" value="malic"/>
    <property type="match status" value="1"/>
</dbReference>
<evidence type="ECO:0000256" key="2">
    <source>
        <dbReference type="ARBA" id="ARBA00008785"/>
    </source>
</evidence>
<feature type="binding site" evidence="7">
    <location>
        <position position="134"/>
    </location>
    <ligand>
        <name>a divalent metal cation</name>
        <dbReference type="ChEBI" id="CHEBI:60240"/>
    </ligand>
</feature>
<comment type="caution">
    <text evidence="11">The sequence shown here is derived from an EMBL/GenBank/DDBJ whole genome shotgun (WGS) entry which is preliminary data.</text>
</comment>
<dbReference type="PRINTS" id="PR00072">
    <property type="entry name" value="MALOXRDTASE"/>
</dbReference>
<dbReference type="InterPro" id="IPR012302">
    <property type="entry name" value="Malic_NAD-bd"/>
</dbReference>
<feature type="domain" description="Malic enzyme N-terminal" evidence="10">
    <location>
        <begin position="15"/>
        <end position="148"/>
    </location>
</feature>
<dbReference type="AlphaFoldDB" id="A0A2G9ZM08"/>
<name>A0A2G9ZM08_9BACT</name>
<dbReference type="InterPro" id="IPR001891">
    <property type="entry name" value="Malic_OxRdtase"/>
</dbReference>
<dbReference type="Pfam" id="PF03949">
    <property type="entry name" value="Malic_M"/>
    <property type="match status" value="1"/>
</dbReference>